<organism evidence="2 3">
    <name type="scientific">Actinomadura hallensis</name>
    <dbReference type="NCBI Taxonomy" id="337895"/>
    <lineage>
        <taxon>Bacteria</taxon>
        <taxon>Bacillati</taxon>
        <taxon>Actinomycetota</taxon>
        <taxon>Actinomycetes</taxon>
        <taxon>Streptosporangiales</taxon>
        <taxon>Thermomonosporaceae</taxon>
        <taxon>Actinomadura</taxon>
    </lineage>
</organism>
<keyword evidence="3" id="KW-1185">Reference proteome</keyword>
<feature type="region of interest" description="Disordered" evidence="1">
    <location>
        <begin position="174"/>
        <end position="194"/>
    </location>
</feature>
<evidence type="ECO:0008006" key="4">
    <source>
        <dbReference type="Google" id="ProtNLM"/>
    </source>
</evidence>
<dbReference type="RefSeq" id="WP_141966546.1">
    <property type="nucleotide sequence ID" value="NZ_VFPO01000001.1"/>
</dbReference>
<dbReference type="OrthoDB" id="13546at2"/>
<dbReference type="Proteomes" id="UP000316706">
    <property type="component" value="Unassembled WGS sequence"/>
</dbReference>
<feature type="compositionally biased region" description="Basic and acidic residues" evidence="1">
    <location>
        <begin position="185"/>
        <end position="194"/>
    </location>
</feature>
<evidence type="ECO:0000256" key="1">
    <source>
        <dbReference type="SAM" id="MobiDB-lite"/>
    </source>
</evidence>
<dbReference type="Pfam" id="PF04417">
    <property type="entry name" value="DUF501"/>
    <property type="match status" value="1"/>
</dbReference>
<name>A0A543IAH4_9ACTN</name>
<gene>
    <name evidence="2" type="ORF">FHX41_1190</name>
</gene>
<dbReference type="EMBL" id="VFPO01000001">
    <property type="protein sequence ID" value="TQM67574.1"/>
    <property type="molecule type" value="Genomic_DNA"/>
</dbReference>
<evidence type="ECO:0000313" key="2">
    <source>
        <dbReference type="EMBL" id="TQM67574.1"/>
    </source>
</evidence>
<accession>A0A543IAH4</accession>
<evidence type="ECO:0000313" key="3">
    <source>
        <dbReference type="Proteomes" id="UP000316706"/>
    </source>
</evidence>
<dbReference type="PANTHER" id="PTHR37163:SF1">
    <property type="entry name" value="DUF501 DOMAIN-CONTAINING PROTEIN"/>
    <property type="match status" value="1"/>
</dbReference>
<dbReference type="PANTHER" id="PTHR37163">
    <property type="entry name" value="CONSERVED PROTEIN"/>
    <property type="match status" value="1"/>
</dbReference>
<comment type="caution">
    <text evidence="2">The sequence shown here is derived from an EMBL/GenBank/DDBJ whole genome shotgun (WGS) entry which is preliminary data.</text>
</comment>
<dbReference type="InterPro" id="IPR007511">
    <property type="entry name" value="DUF501"/>
</dbReference>
<proteinExistence type="predicted"/>
<dbReference type="AlphaFoldDB" id="A0A543IAH4"/>
<protein>
    <recommendedName>
        <fullName evidence="4">DUF501 domain-containing protein</fullName>
    </recommendedName>
</protein>
<reference evidence="2 3" key="1">
    <citation type="submission" date="2019-06" db="EMBL/GenBank/DDBJ databases">
        <title>Sequencing the genomes of 1000 actinobacteria strains.</title>
        <authorList>
            <person name="Klenk H.-P."/>
        </authorList>
    </citation>
    <scope>NUCLEOTIDE SEQUENCE [LARGE SCALE GENOMIC DNA]</scope>
    <source>
        <strain evidence="2 3">DSM 45043</strain>
    </source>
</reference>
<sequence length="194" mass="20511">MKEAGDRTPVTAGDRAAVAAQLGREPRAVRAVASRCPCGLPAVIETAPRLPDGTPFPTLFYLTCPKAASAIGTLEGSGVMREMQDRLAADPELKAEYAAAHEDYLRRRDEAARETGVEPLPEGTQSAGGMPTRVKCLHALIAHEMAVPGANPFGREALEALPEWWRSGPCVDVDAGEAGNGLPDAGRRTEGEAR</sequence>